<dbReference type="AlphaFoldDB" id="A0A6L6U965"/>
<dbReference type="Proteomes" id="UP000478208">
    <property type="component" value="Unassembled WGS sequence"/>
</dbReference>
<accession>A0A6L6U965</accession>
<proteinExistence type="predicted"/>
<evidence type="ECO:0000313" key="1">
    <source>
        <dbReference type="EMBL" id="MUU78880.1"/>
    </source>
</evidence>
<keyword evidence="2" id="KW-1185">Reference proteome</keyword>
<reference evidence="1 2" key="1">
    <citation type="submission" date="2019-12" db="EMBL/GenBank/DDBJ databases">
        <authorList>
            <person name="Li J."/>
        </authorList>
    </citation>
    <scope>NUCLEOTIDE SEQUENCE [LARGE SCALE GENOMIC DNA]</scope>
    <source>
        <strain evidence="1 2">HL2-2</strain>
    </source>
</reference>
<name>A0A6L6U965_9FLAO</name>
<comment type="caution">
    <text evidence="1">The sequence shown here is derived from an EMBL/GenBank/DDBJ whole genome shotgun (WGS) entry which is preliminary data.</text>
</comment>
<protein>
    <submittedName>
        <fullName evidence="1">Uncharacterized protein</fullName>
    </submittedName>
</protein>
<gene>
    <name evidence="1" type="ORF">GN138_10530</name>
</gene>
<evidence type="ECO:0000313" key="2">
    <source>
        <dbReference type="Proteomes" id="UP000478208"/>
    </source>
</evidence>
<dbReference type="EMBL" id="WOWS01000003">
    <property type="protein sequence ID" value="MUU78880.1"/>
    <property type="molecule type" value="Genomic_DNA"/>
</dbReference>
<organism evidence="1 2">
    <name type="scientific">Winogradskyella endarachnes</name>
    <dbReference type="NCBI Taxonomy" id="2681965"/>
    <lineage>
        <taxon>Bacteria</taxon>
        <taxon>Pseudomonadati</taxon>
        <taxon>Bacteroidota</taxon>
        <taxon>Flavobacteriia</taxon>
        <taxon>Flavobacteriales</taxon>
        <taxon>Flavobacteriaceae</taxon>
        <taxon>Winogradskyella</taxon>
    </lineage>
</organism>
<sequence length="250" mass="28684">MFKTICTLLITFSTLNGFSQKITLVKNTHPQAKELKHNLNKTKDSLILECDKKIIEVDFFNEDFEKTVLVNDLKTKISLEDMPQGKFIIEAKLTNKIILIDLIKHEDFSKDIAYNNEPAEGQGMMLDETLNVIKVAPKISISYILTREKKSHQNTKPNKFYWVILQVNNQNGSSKTMKLVDQNSVDRMIAKHKSELNSDSGKFNELTIWEVYNTADFMENQVSNPDYVYTSTTKSFNTTPYYSTATSNSL</sequence>
<dbReference type="RefSeq" id="WP_157363863.1">
    <property type="nucleotide sequence ID" value="NZ_WOWS01000003.1"/>
</dbReference>